<protein>
    <recommendedName>
        <fullName evidence="1">Smr domain-containing protein</fullName>
    </recommendedName>
</protein>
<gene>
    <name evidence="2" type="ORF">NEF87_001055</name>
</gene>
<dbReference type="EMBL" id="CP104013">
    <property type="protein sequence ID" value="UYP44770.1"/>
    <property type="molecule type" value="Genomic_DNA"/>
</dbReference>
<dbReference type="InterPro" id="IPR036063">
    <property type="entry name" value="Smr_dom_sf"/>
</dbReference>
<evidence type="ECO:0000259" key="1">
    <source>
        <dbReference type="Pfam" id="PF01713"/>
    </source>
</evidence>
<organism evidence="2 3">
    <name type="scientific">Candidatus Lokiarchaeum ossiferum</name>
    <dbReference type="NCBI Taxonomy" id="2951803"/>
    <lineage>
        <taxon>Archaea</taxon>
        <taxon>Promethearchaeati</taxon>
        <taxon>Promethearchaeota</taxon>
        <taxon>Promethearchaeia</taxon>
        <taxon>Promethearchaeales</taxon>
        <taxon>Promethearchaeaceae</taxon>
        <taxon>Candidatus Lokiarchaeum</taxon>
    </lineage>
</organism>
<sequence>MQIDLHGYNLAEAIEDVCWRATEAVQSGDHVLEIVHGFHRGQVLQTHFTSYAFKQEMQRIGIQIQYDPASSDEGFSVFTMTALAHHIPHQKTYIGR</sequence>
<dbReference type="Proteomes" id="UP001208689">
    <property type="component" value="Chromosome"/>
</dbReference>
<dbReference type="InterPro" id="IPR002625">
    <property type="entry name" value="Smr_dom"/>
</dbReference>
<dbReference type="Pfam" id="PF01713">
    <property type="entry name" value="Smr"/>
    <property type="match status" value="1"/>
</dbReference>
<feature type="domain" description="Smr" evidence="1">
    <location>
        <begin position="3"/>
        <end position="52"/>
    </location>
</feature>
<name>A0ABY6HMN5_9ARCH</name>
<keyword evidence="3" id="KW-1185">Reference proteome</keyword>
<evidence type="ECO:0000313" key="3">
    <source>
        <dbReference type="Proteomes" id="UP001208689"/>
    </source>
</evidence>
<dbReference type="Gene3D" id="3.30.1370.110">
    <property type="match status" value="1"/>
</dbReference>
<evidence type="ECO:0000313" key="2">
    <source>
        <dbReference type="EMBL" id="UYP44770.1"/>
    </source>
</evidence>
<accession>A0ABY6HMN5</accession>
<proteinExistence type="predicted"/>
<reference evidence="2" key="1">
    <citation type="submission" date="2022-09" db="EMBL/GenBank/DDBJ databases">
        <title>Actin cytoskeleton and complex cell architecture in an #Asgard archaeon.</title>
        <authorList>
            <person name="Ponce Toledo R.I."/>
            <person name="Schleper C."/>
            <person name="Rodrigues Oliveira T."/>
            <person name="Wollweber F."/>
            <person name="Xu J."/>
            <person name="Rittmann S."/>
            <person name="Klingl A."/>
            <person name="Pilhofer M."/>
        </authorList>
    </citation>
    <scope>NUCLEOTIDE SEQUENCE</scope>
    <source>
        <strain evidence="2">B-35</strain>
    </source>
</reference>